<dbReference type="PANTHER" id="PTHR47926">
    <property type="entry name" value="PENTATRICOPEPTIDE REPEAT-CONTAINING PROTEIN"/>
    <property type="match status" value="1"/>
</dbReference>
<comment type="caution">
    <text evidence="1">The sequence shown here is derived from an EMBL/GenBank/DDBJ whole genome shotgun (WGS) entry which is preliminary data.</text>
</comment>
<dbReference type="EMBL" id="JBBPBM010000437">
    <property type="protein sequence ID" value="KAK8495420.1"/>
    <property type="molecule type" value="Genomic_DNA"/>
</dbReference>
<evidence type="ECO:0000313" key="2">
    <source>
        <dbReference type="Proteomes" id="UP001472677"/>
    </source>
</evidence>
<sequence>MWNLSLSFLGSLLGACRVHNKVDLAEDLEKRILEKKQKDSGHYVLLYNIYASTGRWKDAMKVRTMMKREASAETRN</sequence>
<protein>
    <submittedName>
        <fullName evidence="1">Uncharacterized protein</fullName>
    </submittedName>
</protein>
<dbReference type="InterPro" id="IPR011990">
    <property type="entry name" value="TPR-like_helical_dom_sf"/>
</dbReference>
<name>A0ABR2ANM2_9ROSI</name>
<gene>
    <name evidence="1" type="ORF">V6N12_044394</name>
</gene>
<proteinExistence type="predicted"/>
<dbReference type="InterPro" id="IPR046960">
    <property type="entry name" value="PPR_At4g14850-like_plant"/>
</dbReference>
<dbReference type="PANTHER" id="PTHR47926:SF394">
    <property type="entry name" value="REPEAT-LIKE SUPERFAMILY PROTEIN, PUTATIVE-RELATED"/>
    <property type="match status" value="1"/>
</dbReference>
<keyword evidence="2" id="KW-1185">Reference proteome</keyword>
<organism evidence="1 2">
    <name type="scientific">Hibiscus sabdariffa</name>
    <name type="common">roselle</name>
    <dbReference type="NCBI Taxonomy" id="183260"/>
    <lineage>
        <taxon>Eukaryota</taxon>
        <taxon>Viridiplantae</taxon>
        <taxon>Streptophyta</taxon>
        <taxon>Embryophyta</taxon>
        <taxon>Tracheophyta</taxon>
        <taxon>Spermatophyta</taxon>
        <taxon>Magnoliopsida</taxon>
        <taxon>eudicotyledons</taxon>
        <taxon>Gunneridae</taxon>
        <taxon>Pentapetalae</taxon>
        <taxon>rosids</taxon>
        <taxon>malvids</taxon>
        <taxon>Malvales</taxon>
        <taxon>Malvaceae</taxon>
        <taxon>Malvoideae</taxon>
        <taxon>Hibiscus</taxon>
    </lineage>
</organism>
<accession>A0ABR2ANM2</accession>
<dbReference type="Gene3D" id="1.25.40.10">
    <property type="entry name" value="Tetratricopeptide repeat domain"/>
    <property type="match status" value="1"/>
</dbReference>
<reference evidence="1 2" key="1">
    <citation type="journal article" date="2024" name="G3 (Bethesda)">
        <title>Genome assembly of Hibiscus sabdariffa L. provides insights into metabolisms of medicinal natural products.</title>
        <authorList>
            <person name="Kim T."/>
        </authorList>
    </citation>
    <scope>NUCLEOTIDE SEQUENCE [LARGE SCALE GENOMIC DNA]</scope>
    <source>
        <strain evidence="1">TK-2024</strain>
        <tissue evidence="1">Old leaves</tissue>
    </source>
</reference>
<dbReference type="Proteomes" id="UP001472677">
    <property type="component" value="Unassembled WGS sequence"/>
</dbReference>
<dbReference type="Pfam" id="PF20431">
    <property type="entry name" value="E_motif"/>
    <property type="match status" value="1"/>
</dbReference>
<dbReference type="InterPro" id="IPR046848">
    <property type="entry name" value="E_motif"/>
</dbReference>
<evidence type="ECO:0000313" key="1">
    <source>
        <dbReference type="EMBL" id="KAK8495420.1"/>
    </source>
</evidence>